<evidence type="ECO:0000313" key="3">
    <source>
        <dbReference type="Proteomes" id="UP000314294"/>
    </source>
</evidence>
<organism evidence="2 3">
    <name type="scientific">Liparis tanakae</name>
    <name type="common">Tanaka's snailfish</name>
    <dbReference type="NCBI Taxonomy" id="230148"/>
    <lineage>
        <taxon>Eukaryota</taxon>
        <taxon>Metazoa</taxon>
        <taxon>Chordata</taxon>
        <taxon>Craniata</taxon>
        <taxon>Vertebrata</taxon>
        <taxon>Euteleostomi</taxon>
        <taxon>Actinopterygii</taxon>
        <taxon>Neopterygii</taxon>
        <taxon>Teleostei</taxon>
        <taxon>Neoteleostei</taxon>
        <taxon>Acanthomorphata</taxon>
        <taxon>Eupercaria</taxon>
        <taxon>Perciformes</taxon>
        <taxon>Cottioidei</taxon>
        <taxon>Cottales</taxon>
        <taxon>Liparidae</taxon>
        <taxon>Liparis</taxon>
    </lineage>
</organism>
<dbReference type="Proteomes" id="UP000314294">
    <property type="component" value="Unassembled WGS sequence"/>
</dbReference>
<protein>
    <submittedName>
        <fullName evidence="2">Uncharacterized protein</fullName>
    </submittedName>
</protein>
<dbReference type="AlphaFoldDB" id="A0A4Z2HBE7"/>
<evidence type="ECO:0000313" key="2">
    <source>
        <dbReference type="EMBL" id="TNN62951.1"/>
    </source>
</evidence>
<name>A0A4Z2HBE7_9TELE</name>
<comment type="caution">
    <text evidence="2">The sequence shown here is derived from an EMBL/GenBank/DDBJ whole genome shotgun (WGS) entry which is preliminary data.</text>
</comment>
<reference evidence="2 3" key="1">
    <citation type="submission" date="2019-03" db="EMBL/GenBank/DDBJ databases">
        <title>First draft genome of Liparis tanakae, snailfish: a comprehensive survey of snailfish specific genes.</title>
        <authorList>
            <person name="Kim W."/>
            <person name="Song I."/>
            <person name="Jeong J.-H."/>
            <person name="Kim D."/>
            <person name="Kim S."/>
            <person name="Ryu S."/>
            <person name="Song J.Y."/>
            <person name="Lee S.K."/>
        </authorList>
    </citation>
    <scope>NUCLEOTIDE SEQUENCE [LARGE SCALE GENOMIC DNA]</scope>
    <source>
        <tissue evidence="2">Muscle</tissue>
    </source>
</reference>
<dbReference type="EMBL" id="SRLO01000283">
    <property type="protein sequence ID" value="TNN62951.1"/>
    <property type="molecule type" value="Genomic_DNA"/>
</dbReference>
<accession>A0A4Z2HBE7</accession>
<feature type="region of interest" description="Disordered" evidence="1">
    <location>
        <begin position="169"/>
        <end position="193"/>
    </location>
</feature>
<evidence type="ECO:0000256" key="1">
    <source>
        <dbReference type="SAM" id="MobiDB-lite"/>
    </source>
</evidence>
<sequence>MGHALKHNQHLRSNRPAMLRGYSYLFSHEAFYSERSVGPLLPLLPGKPRGSRLAHTAGILPAQAKREAKSGGTDKISRAGAALHFCPLLSHIPWAEDKTPNDTKYSRSAEDTRLRNIGPMVVFLFYTFYVDARRLRGKKPTGLAESHLSQATLPSLASPVGQLTLLLPLGRGSRRNSAGPSRRPGRNDAPIHQMNSCGQEVVHDTIAFTLSMITSGPLEAQWVGGGG</sequence>
<proteinExistence type="predicted"/>
<gene>
    <name evidence="2" type="ORF">EYF80_026831</name>
</gene>
<keyword evidence="3" id="KW-1185">Reference proteome</keyword>